<evidence type="ECO:0000256" key="4">
    <source>
        <dbReference type="PROSITE-ProRule" id="PRU00810"/>
    </source>
</evidence>
<evidence type="ECO:0008006" key="7">
    <source>
        <dbReference type="Google" id="ProtNLM"/>
    </source>
</evidence>
<dbReference type="InterPro" id="IPR003822">
    <property type="entry name" value="PAH"/>
</dbReference>
<gene>
    <name evidence="5" type="ORF">H1R20_g14038</name>
</gene>
<organism evidence="5 6">
    <name type="scientific">Candolleomyces eurysporus</name>
    <dbReference type="NCBI Taxonomy" id="2828524"/>
    <lineage>
        <taxon>Eukaryota</taxon>
        <taxon>Fungi</taxon>
        <taxon>Dikarya</taxon>
        <taxon>Basidiomycota</taxon>
        <taxon>Agaricomycotina</taxon>
        <taxon>Agaricomycetes</taxon>
        <taxon>Agaricomycetidae</taxon>
        <taxon>Agaricales</taxon>
        <taxon>Agaricineae</taxon>
        <taxon>Psathyrellaceae</taxon>
        <taxon>Candolleomyces</taxon>
    </lineage>
</organism>
<protein>
    <recommendedName>
        <fullName evidence="7">PAH2 domain-containing protein</fullName>
    </recommendedName>
</protein>
<dbReference type="SUPFAM" id="SSF47762">
    <property type="entry name" value="PAH2 domain"/>
    <property type="match status" value="1"/>
</dbReference>
<dbReference type="PROSITE" id="PS51477">
    <property type="entry name" value="PAH"/>
    <property type="match status" value="1"/>
</dbReference>
<dbReference type="Pfam" id="PF02671">
    <property type="entry name" value="PAH"/>
    <property type="match status" value="1"/>
</dbReference>
<feature type="non-terminal residue" evidence="5">
    <location>
        <position position="195"/>
    </location>
</feature>
<dbReference type="Proteomes" id="UP001140091">
    <property type="component" value="Unassembled WGS sequence"/>
</dbReference>
<evidence type="ECO:0000256" key="3">
    <source>
        <dbReference type="ARBA" id="ARBA00023242"/>
    </source>
</evidence>
<proteinExistence type="predicted"/>
<evidence type="ECO:0000256" key="1">
    <source>
        <dbReference type="ARBA" id="ARBA00004123"/>
    </source>
</evidence>
<dbReference type="GO" id="GO:0003714">
    <property type="term" value="F:transcription corepressor activity"/>
    <property type="evidence" value="ECO:0007669"/>
    <property type="project" value="InterPro"/>
</dbReference>
<dbReference type="OrthoDB" id="10265969at2759"/>
<dbReference type="GO" id="GO:0000118">
    <property type="term" value="C:histone deacetylase complex"/>
    <property type="evidence" value="ECO:0007669"/>
    <property type="project" value="TreeGrafter"/>
</dbReference>
<evidence type="ECO:0000313" key="5">
    <source>
        <dbReference type="EMBL" id="KAJ2923058.1"/>
    </source>
</evidence>
<dbReference type="GO" id="GO:0000122">
    <property type="term" value="P:negative regulation of transcription by RNA polymerase II"/>
    <property type="evidence" value="ECO:0007669"/>
    <property type="project" value="TreeGrafter"/>
</dbReference>
<evidence type="ECO:0000313" key="6">
    <source>
        <dbReference type="Proteomes" id="UP001140091"/>
    </source>
</evidence>
<keyword evidence="3 4" id="KW-0539">Nucleus</keyword>
<sequence length="195" mass="22279">MAQELRARPEVFHNDAVDFIKSVQYQFGEQPAYYDQFLEALNEYNAKQIGVETLIDRVTAALHGYPHLLAGFNPFLPLPYELQSSKDPEDPHVSIVSITTPTGHETRRMSLHPDLWSLAPRQLPQDEFKLMIELINDVNKHYVDDPTVYRAFLKAIEPDPDNPKDKVVTEIEEIICDAPDLIGRLRKLMGTESPP</sequence>
<keyword evidence="6" id="KW-1185">Reference proteome</keyword>
<dbReference type="Gene3D" id="1.20.1160.11">
    <property type="entry name" value="Paired amphipathic helix"/>
    <property type="match status" value="1"/>
</dbReference>
<dbReference type="InterPro" id="IPR039774">
    <property type="entry name" value="Sin3-like"/>
</dbReference>
<dbReference type="PANTHER" id="PTHR12346">
    <property type="entry name" value="SIN3B-RELATED"/>
    <property type="match status" value="1"/>
</dbReference>
<name>A0A9W8J2H2_9AGAR</name>
<accession>A0A9W8J2H2</accession>
<dbReference type="AlphaFoldDB" id="A0A9W8J2H2"/>
<comment type="subcellular location">
    <subcellularLocation>
        <location evidence="1 4">Nucleus</location>
    </subcellularLocation>
</comment>
<dbReference type="EMBL" id="JANBPK010001437">
    <property type="protein sequence ID" value="KAJ2923058.1"/>
    <property type="molecule type" value="Genomic_DNA"/>
</dbReference>
<dbReference type="GO" id="GO:0000785">
    <property type="term" value="C:chromatin"/>
    <property type="evidence" value="ECO:0007669"/>
    <property type="project" value="TreeGrafter"/>
</dbReference>
<keyword evidence="2" id="KW-0678">Repressor</keyword>
<reference evidence="5" key="1">
    <citation type="submission" date="2022-06" db="EMBL/GenBank/DDBJ databases">
        <title>Genome Sequence of Candolleomyces eurysporus.</title>
        <authorList>
            <person name="Buettner E."/>
        </authorList>
    </citation>
    <scope>NUCLEOTIDE SEQUENCE</scope>
    <source>
        <strain evidence="5">VTCC 930004</strain>
    </source>
</reference>
<comment type="caution">
    <text evidence="5">The sequence shown here is derived from an EMBL/GenBank/DDBJ whole genome shotgun (WGS) entry which is preliminary data.</text>
</comment>
<evidence type="ECO:0000256" key="2">
    <source>
        <dbReference type="ARBA" id="ARBA00022491"/>
    </source>
</evidence>
<dbReference type="PANTHER" id="PTHR12346:SF0">
    <property type="entry name" value="SIN3A, ISOFORM G"/>
    <property type="match status" value="1"/>
</dbReference>
<dbReference type="InterPro" id="IPR036600">
    <property type="entry name" value="PAH_sf"/>
</dbReference>